<organism evidence="1 2">
    <name type="scientific">Rhabditophanes sp. KR3021</name>
    <dbReference type="NCBI Taxonomy" id="114890"/>
    <lineage>
        <taxon>Eukaryota</taxon>
        <taxon>Metazoa</taxon>
        <taxon>Ecdysozoa</taxon>
        <taxon>Nematoda</taxon>
        <taxon>Chromadorea</taxon>
        <taxon>Rhabditida</taxon>
        <taxon>Tylenchina</taxon>
        <taxon>Panagrolaimomorpha</taxon>
        <taxon>Strongyloidoidea</taxon>
        <taxon>Alloionematidae</taxon>
        <taxon>Rhabditophanes</taxon>
    </lineage>
</organism>
<dbReference type="Proteomes" id="UP000095286">
    <property type="component" value="Unplaced"/>
</dbReference>
<reference evidence="2" key="1">
    <citation type="submission" date="2016-11" db="UniProtKB">
        <authorList>
            <consortium name="WormBaseParasite"/>
        </authorList>
    </citation>
    <scope>IDENTIFICATION</scope>
    <source>
        <strain evidence="2">KR3021</strain>
    </source>
</reference>
<protein>
    <submittedName>
        <fullName evidence="2">Stress response protein NST1</fullName>
    </submittedName>
</protein>
<evidence type="ECO:0000313" key="1">
    <source>
        <dbReference type="Proteomes" id="UP000095286"/>
    </source>
</evidence>
<sequence>MTSTAKAAQKKIDQASMDLSISRNDEREKIRQIRFSLTENERRELNDFQHGRLNNFVIGRTRNGNRNDHGYNVNFDYIYDIV</sequence>
<name>A0AC35TUZ4_9BILA</name>
<dbReference type="WBParaSite" id="RSKR_0000478800.1">
    <property type="protein sequence ID" value="RSKR_0000478800.1"/>
    <property type="gene ID" value="RSKR_0000478800"/>
</dbReference>
<accession>A0AC35TUZ4</accession>
<proteinExistence type="predicted"/>
<evidence type="ECO:0000313" key="2">
    <source>
        <dbReference type="WBParaSite" id="RSKR_0000478800.1"/>
    </source>
</evidence>